<evidence type="ECO:0000256" key="1">
    <source>
        <dbReference type="SAM" id="SignalP"/>
    </source>
</evidence>
<protein>
    <submittedName>
        <fullName evidence="2">Uncharacterized protein</fullName>
    </submittedName>
</protein>
<keyword evidence="1" id="KW-0732">Signal</keyword>
<evidence type="ECO:0000313" key="3">
    <source>
        <dbReference type="Proteomes" id="UP001172155"/>
    </source>
</evidence>
<evidence type="ECO:0000313" key="2">
    <source>
        <dbReference type="EMBL" id="KAK0738186.1"/>
    </source>
</evidence>
<dbReference type="EMBL" id="JAUKUD010000007">
    <property type="protein sequence ID" value="KAK0738186.1"/>
    <property type="molecule type" value="Genomic_DNA"/>
</dbReference>
<name>A0AA40EHG7_9PEZI</name>
<dbReference type="Proteomes" id="UP001172155">
    <property type="component" value="Unassembled WGS sequence"/>
</dbReference>
<keyword evidence="3" id="KW-1185">Reference proteome</keyword>
<accession>A0AA40EHG7</accession>
<sequence>MYLSLALLSLALGAHARLQTDPCPVDPKSTGGPAVVRFRYGSAWDCSAIGTCGVTYLRNVTRAGVCNTFPWGTRSITIDSLDPQCKLTIYNQPGCRGDGLDIGVGGCYSNDPLYGYKVTCPWKPGYE</sequence>
<organism evidence="2 3">
    <name type="scientific">Schizothecium vesticola</name>
    <dbReference type="NCBI Taxonomy" id="314040"/>
    <lineage>
        <taxon>Eukaryota</taxon>
        <taxon>Fungi</taxon>
        <taxon>Dikarya</taxon>
        <taxon>Ascomycota</taxon>
        <taxon>Pezizomycotina</taxon>
        <taxon>Sordariomycetes</taxon>
        <taxon>Sordariomycetidae</taxon>
        <taxon>Sordariales</taxon>
        <taxon>Schizotheciaceae</taxon>
        <taxon>Schizothecium</taxon>
    </lineage>
</organism>
<feature type="chain" id="PRO_5041250084" evidence="1">
    <location>
        <begin position="17"/>
        <end position="127"/>
    </location>
</feature>
<gene>
    <name evidence="2" type="ORF">B0T18DRAFT_450208</name>
</gene>
<reference evidence="2" key="1">
    <citation type="submission" date="2023-06" db="EMBL/GenBank/DDBJ databases">
        <title>Genome-scale phylogeny and comparative genomics of the fungal order Sordariales.</title>
        <authorList>
            <consortium name="Lawrence Berkeley National Laboratory"/>
            <person name="Hensen N."/>
            <person name="Bonometti L."/>
            <person name="Westerberg I."/>
            <person name="Brannstrom I.O."/>
            <person name="Guillou S."/>
            <person name="Cros-Aarteil S."/>
            <person name="Calhoun S."/>
            <person name="Haridas S."/>
            <person name="Kuo A."/>
            <person name="Mondo S."/>
            <person name="Pangilinan J."/>
            <person name="Riley R."/>
            <person name="LaButti K."/>
            <person name="Andreopoulos B."/>
            <person name="Lipzen A."/>
            <person name="Chen C."/>
            <person name="Yanf M."/>
            <person name="Daum C."/>
            <person name="Ng V."/>
            <person name="Clum A."/>
            <person name="Steindorff A."/>
            <person name="Ohm R."/>
            <person name="Martin F."/>
            <person name="Silar P."/>
            <person name="Natvig D."/>
            <person name="Lalanne C."/>
            <person name="Gautier V."/>
            <person name="Ament-velasquez S.L."/>
            <person name="Kruys A."/>
            <person name="Hutchinson M.I."/>
            <person name="Powell A.J."/>
            <person name="Barry K."/>
            <person name="Miller A.N."/>
            <person name="Grigoriev I.V."/>
            <person name="Debuchy R."/>
            <person name="Gladieux P."/>
            <person name="Thoren M.H."/>
            <person name="Johannesson H."/>
        </authorList>
    </citation>
    <scope>NUCLEOTIDE SEQUENCE</scope>
    <source>
        <strain evidence="2">SMH3187-1</strain>
    </source>
</reference>
<proteinExistence type="predicted"/>
<dbReference type="AlphaFoldDB" id="A0AA40EHG7"/>
<feature type="signal peptide" evidence="1">
    <location>
        <begin position="1"/>
        <end position="16"/>
    </location>
</feature>
<comment type="caution">
    <text evidence="2">The sequence shown here is derived from an EMBL/GenBank/DDBJ whole genome shotgun (WGS) entry which is preliminary data.</text>
</comment>